<reference evidence="1 3" key="1">
    <citation type="submission" date="2019-04" db="EMBL/GenBank/DDBJ databases">
        <authorList>
            <person name="Van Vliet M D."/>
        </authorList>
    </citation>
    <scope>NUCLEOTIDE SEQUENCE [LARGE SCALE GENOMIC DNA]</scope>
    <source>
        <strain evidence="1 3">F1</strain>
    </source>
</reference>
<dbReference type="EMBL" id="CAAHFG010000003">
    <property type="protein sequence ID" value="VGO16391.1"/>
    <property type="molecule type" value="Genomic_DNA"/>
</dbReference>
<gene>
    <name evidence="1" type="ORF">PDESU_04982</name>
    <name evidence="2" type="ORF">PDESU_05041</name>
</gene>
<evidence type="ECO:0000313" key="2">
    <source>
        <dbReference type="EMBL" id="VGO16450.1"/>
    </source>
</evidence>
<proteinExistence type="predicted"/>
<organism evidence="1 3">
    <name type="scientific">Pontiella desulfatans</name>
    <dbReference type="NCBI Taxonomy" id="2750659"/>
    <lineage>
        <taxon>Bacteria</taxon>
        <taxon>Pseudomonadati</taxon>
        <taxon>Kiritimatiellota</taxon>
        <taxon>Kiritimatiellia</taxon>
        <taxon>Kiritimatiellales</taxon>
        <taxon>Pontiellaceae</taxon>
        <taxon>Pontiella</taxon>
    </lineage>
</organism>
<sequence length="42" mass="4938">MLQHRGVLETLELKQARPEDIFLLNRLAKLLMETIEGFLSRN</sequence>
<dbReference type="AlphaFoldDB" id="A0A6C2UA45"/>
<dbReference type="EMBL" id="CAAHFG010000003">
    <property type="protein sequence ID" value="VGO16450.1"/>
    <property type="molecule type" value="Genomic_DNA"/>
</dbReference>
<name>A0A6C2UA45_PONDE</name>
<accession>A0A6C2UA45</accession>
<protein>
    <submittedName>
        <fullName evidence="1">Uncharacterized protein</fullName>
    </submittedName>
</protein>
<evidence type="ECO:0000313" key="3">
    <source>
        <dbReference type="Proteomes" id="UP000366872"/>
    </source>
</evidence>
<dbReference type="Proteomes" id="UP000366872">
    <property type="component" value="Unassembled WGS sequence"/>
</dbReference>
<evidence type="ECO:0000313" key="1">
    <source>
        <dbReference type="EMBL" id="VGO16391.1"/>
    </source>
</evidence>
<keyword evidence="3" id="KW-1185">Reference proteome</keyword>